<dbReference type="InterPro" id="IPR036249">
    <property type="entry name" value="Thioredoxin-like_sf"/>
</dbReference>
<dbReference type="Gene3D" id="1.20.1050.10">
    <property type="match status" value="1"/>
</dbReference>
<dbReference type="CDD" id="cd03049">
    <property type="entry name" value="GST_N_3"/>
    <property type="match status" value="1"/>
</dbReference>
<sequence length="209" mass="23389">MPSNNMTLFYSPASPFVRKIMVLLHETGQLQKVDLHNVQLSPVAPNSDVVARNPSGKIPALQLADGDTLHDSRVILDYLDHQHSGEPVIPRSGPQRWQRLTLASLADAILDAAVLIRYETALRPEELHWPQWLEGQQAKIERALGEFEAQADTGALNTFDIATISLACALGYLDFRQPQLAWRERFPKLASWYSEVSQRDSLSKTQPPA</sequence>
<organism evidence="3">
    <name type="scientific">Pseudomonas marincola</name>
    <dbReference type="NCBI Taxonomy" id="437900"/>
    <lineage>
        <taxon>Bacteria</taxon>
        <taxon>Pseudomonadati</taxon>
        <taxon>Pseudomonadota</taxon>
        <taxon>Gammaproteobacteria</taxon>
        <taxon>Pseudomonadales</taxon>
        <taxon>Pseudomonadaceae</taxon>
        <taxon>Pseudomonas</taxon>
    </lineage>
</organism>
<evidence type="ECO:0000259" key="2">
    <source>
        <dbReference type="PROSITE" id="PS50405"/>
    </source>
</evidence>
<evidence type="ECO:0000259" key="1">
    <source>
        <dbReference type="PROSITE" id="PS50404"/>
    </source>
</evidence>
<proteinExistence type="predicted"/>
<dbReference type="PANTHER" id="PTHR43968">
    <property type="match status" value="1"/>
</dbReference>
<dbReference type="Gene3D" id="3.40.30.10">
    <property type="entry name" value="Glutaredoxin"/>
    <property type="match status" value="1"/>
</dbReference>
<dbReference type="SUPFAM" id="SSF47616">
    <property type="entry name" value="GST C-terminal domain-like"/>
    <property type="match status" value="1"/>
</dbReference>
<dbReference type="PROSITE" id="PS50404">
    <property type="entry name" value="GST_NTER"/>
    <property type="match status" value="1"/>
</dbReference>
<dbReference type="InterPro" id="IPR050983">
    <property type="entry name" value="GST_Omega/HSP26"/>
</dbReference>
<feature type="domain" description="GST C-terminal" evidence="2">
    <location>
        <begin position="92"/>
        <end position="209"/>
    </location>
</feature>
<dbReference type="EMBL" id="LR215729">
    <property type="protein sequence ID" value="VEV96030.1"/>
    <property type="molecule type" value="Genomic_DNA"/>
</dbReference>
<keyword evidence="3" id="KW-0808">Transferase</keyword>
<reference evidence="3" key="1">
    <citation type="submission" date="2019-02" db="EMBL/GenBank/DDBJ databases">
        <authorList>
            <consortium name="Genoscope - CEA"/>
            <person name="William W."/>
        </authorList>
    </citation>
    <scope>NUCLEOTIDE SEQUENCE [LARGE SCALE GENOMIC DNA]</scope>
    <source>
        <strain evidence="3">YSy11</strain>
    </source>
</reference>
<dbReference type="Pfam" id="PF13409">
    <property type="entry name" value="GST_N_2"/>
    <property type="match status" value="1"/>
</dbReference>
<dbReference type="InterPro" id="IPR036282">
    <property type="entry name" value="Glutathione-S-Trfase_C_sf"/>
</dbReference>
<name>A0A653E2L0_9PSED</name>
<evidence type="ECO:0000313" key="3">
    <source>
        <dbReference type="EMBL" id="VEV96030.1"/>
    </source>
</evidence>
<dbReference type="InterPro" id="IPR010987">
    <property type="entry name" value="Glutathione-S-Trfase_C-like"/>
</dbReference>
<dbReference type="PROSITE" id="PS50405">
    <property type="entry name" value="GST_CTER"/>
    <property type="match status" value="1"/>
</dbReference>
<dbReference type="GO" id="GO:0005737">
    <property type="term" value="C:cytoplasm"/>
    <property type="evidence" value="ECO:0007669"/>
    <property type="project" value="TreeGrafter"/>
</dbReference>
<dbReference type="InterPro" id="IPR004045">
    <property type="entry name" value="Glutathione_S-Trfase_N"/>
</dbReference>
<gene>
    <name evidence="3" type="ORF">PMYSY11_0983</name>
</gene>
<dbReference type="CDD" id="cd03205">
    <property type="entry name" value="GST_C_6"/>
    <property type="match status" value="1"/>
</dbReference>
<dbReference type="AlphaFoldDB" id="A0A653E2L0"/>
<dbReference type="Pfam" id="PF13410">
    <property type="entry name" value="GST_C_2"/>
    <property type="match status" value="1"/>
</dbReference>
<accession>A0A653E2L0</accession>
<dbReference type="PANTHER" id="PTHR43968:SF6">
    <property type="entry name" value="GLUTATHIONE S-TRANSFERASE OMEGA"/>
    <property type="match status" value="1"/>
</dbReference>
<feature type="domain" description="GST N-terminal" evidence="1">
    <location>
        <begin position="4"/>
        <end position="87"/>
    </location>
</feature>
<dbReference type="GO" id="GO:0016740">
    <property type="term" value="F:transferase activity"/>
    <property type="evidence" value="ECO:0007669"/>
    <property type="project" value="UniProtKB-KW"/>
</dbReference>
<dbReference type="SUPFAM" id="SSF52833">
    <property type="entry name" value="Thioredoxin-like"/>
    <property type="match status" value="1"/>
</dbReference>
<protein>
    <submittedName>
        <fullName evidence="3">Glutathione S-transferase</fullName>
    </submittedName>
</protein>
<dbReference type="RefSeq" id="WP_150547719.1">
    <property type="nucleotide sequence ID" value="NZ_LR215729.2"/>
</dbReference>